<reference evidence="1" key="1">
    <citation type="journal article" date="2015" name="Nature">
        <title>Complex archaea that bridge the gap between prokaryotes and eukaryotes.</title>
        <authorList>
            <person name="Spang A."/>
            <person name="Saw J.H."/>
            <person name="Jorgensen S.L."/>
            <person name="Zaremba-Niedzwiedzka K."/>
            <person name="Martijn J."/>
            <person name="Lind A.E."/>
            <person name="van Eijk R."/>
            <person name="Schleper C."/>
            <person name="Guy L."/>
            <person name="Ettema T.J."/>
        </authorList>
    </citation>
    <scope>NUCLEOTIDE SEQUENCE</scope>
</reference>
<dbReference type="AlphaFoldDB" id="A0A0F8ZC05"/>
<name>A0A0F8ZC05_9ZZZZ</name>
<comment type="caution">
    <text evidence="1">The sequence shown here is derived from an EMBL/GenBank/DDBJ whole genome shotgun (WGS) entry which is preliminary data.</text>
</comment>
<accession>A0A0F8ZC05</accession>
<dbReference type="EMBL" id="LAZR01061230">
    <property type="protein sequence ID" value="KKK64004.1"/>
    <property type="molecule type" value="Genomic_DNA"/>
</dbReference>
<protein>
    <submittedName>
        <fullName evidence="1">Uncharacterized protein</fullName>
    </submittedName>
</protein>
<evidence type="ECO:0000313" key="1">
    <source>
        <dbReference type="EMBL" id="KKK64004.1"/>
    </source>
</evidence>
<proteinExistence type="predicted"/>
<organism evidence="1">
    <name type="scientific">marine sediment metagenome</name>
    <dbReference type="NCBI Taxonomy" id="412755"/>
    <lineage>
        <taxon>unclassified sequences</taxon>
        <taxon>metagenomes</taxon>
        <taxon>ecological metagenomes</taxon>
    </lineage>
</organism>
<gene>
    <name evidence="1" type="ORF">LCGC14_2988580</name>
</gene>
<sequence length="68" mass="8168">MELIETGWVLIVNGYVLDFATVRRELLSRHLKLFWSEWTDELQTKALRDRLWKQSKTIYAAKPQPKSY</sequence>